<dbReference type="Proteomes" id="UP000792374">
    <property type="component" value="Genome"/>
</dbReference>
<dbReference type="EMBL" id="HF679133">
    <property type="protein sequence ID" value="CCU56169.1"/>
    <property type="molecule type" value="Genomic_DNA"/>
</dbReference>
<protein>
    <submittedName>
        <fullName evidence="3">Fusolin</fullName>
    </submittedName>
</protein>
<dbReference type="InterPro" id="IPR014756">
    <property type="entry name" value="Ig_E-set"/>
</dbReference>
<organism evidence="3 4">
    <name type="scientific">Choristoneura rosaceana entomopoxvirus 'L'</name>
    <dbReference type="NCBI Taxonomy" id="1293539"/>
    <lineage>
        <taxon>Viruses</taxon>
        <taxon>Varidnaviria</taxon>
        <taxon>Bamfordvirae</taxon>
        <taxon>Nucleocytoviricota</taxon>
        <taxon>Pokkesviricetes</taxon>
        <taxon>Chitovirales</taxon>
        <taxon>Poxviridae</taxon>
        <taxon>Entomopoxvirinae</taxon>
        <taxon>Betaentomopoxvirus</taxon>
        <taxon>Betaentomopoxvirus crosaceana</taxon>
        <taxon>Choristoneura rosaceana entomopoxvirus</taxon>
    </lineage>
</organism>
<evidence type="ECO:0000313" key="3">
    <source>
        <dbReference type="EMBL" id="CCU56169.1"/>
    </source>
</evidence>
<evidence type="ECO:0000259" key="2">
    <source>
        <dbReference type="Pfam" id="PF03067"/>
    </source>
</evidence>
<evidence type="ECO:0000256" key="1">
    <source>
        <dbReference type="ARBA" id="ARBA00022729"/>
    </source>
</evidence>
<evidence type="ECO:0000313" key="4">
    <source>
        <dbReference type="Proteomes" id="UP000792374"/>
    </source>
</evidence>
<reference evidence="3" key="1">
    <citation type="journal article" date="2013" name="J. Virol.">
        <title>New Insights into the Evolution of Entomopoxvirinae from the Complete Genome Sequences of Four Entomopoxviruses Infecting Adoxophyes honmai, Choristoneura biennis, Choristoneura rosaceana, and Mythimna separata.</title>
        <authorList>
            <person name="Theze J."/>
            <person name="Takatsuka J."/>
            <person name="Li Z."/>
            <person name="Gallais J."/>
            <person name="Doucet D."/>
            <person name="Arif B."/>
            <person name="Nakai M."/>
            <person name="Herniou E.A."/>
        </authorList>
    </citation>
    <scope>NUCLEOTIDE SEQUENCE</scope>
</reference>
<sequence>MNKLILISLIASLYQVEVDAHGYMTFPIARQRRCSAAGGNWYPVGGGGIQDPMCRAAYQNVFNKVLNANGGDVIDASEAANYMYTQDNEYAALAGPDYTNICHIQQRVVPSYLCAGGASDWSIRPFGDKSGMDLPGSWTPTIIQLSDNQQSNVVMELEFCPTAVHDPSYYEVYITNPSFNVYTDNVVWANLDLIYNNTVTLRPKLPESTCAANSMVYRFEVSIPVRPSQFVLYVRWQRIDPVGEGFYNCVDMKFKYSEGPDEEDIIEPEYEVDNEAECFAYRTNSGNVNVNPLQENKYMAYANKAIRNINTHSNGCSRNRNNKNNYNKYYSKTYNYNQNRK</sequence>
<feature type="domain" description="Chitin-binding type-4" evidence="2">
    <location>
        <begin position="21"/>
        <end position="251"/>
    </location>
</feature>
<keyword evidence="4" id="KW-1185">Reference proteome</keyword>
<dbReference type="RefSeq" id="YP_008004671.1">
    <property type="nucleotide sequence ID" value="NC_021249.1"/>
</dbReference>
<dbReference type="PANTHER" id="PTHR34823">
    <property type="entry name" value="GLCNAC-BINDING PROTEIN A"/>
    <property type="match status" value="1"/>
</dbReference>
<dbReference type="SUPFAM" id="SSF81296">
    <property type="entry name" value="E set domains"/>
    <property type="match status" value="1"/>
</dbReference>
<keyword evidence="1" id="KW-0732">Signal</keyword>
<dbReference type="InterPro" id="IPR051024">
    <property type="entry name" value="GlcNAc_Chitin_IntDeg"/>
</dbReference>
<dbReference type="PANTHER" id="PTHR34823:SF1">
    <property type="entry name" value="CHITIN-BINDING TYPE-4 DOMAIN-CONTAINING PROTEIN"/>
    <property type="match status" value="1"/>
</dbReference>
<dbReference type="InterPro" id="IPR004302">
    <property type="entry name" value="Cellulose/chitin-bd_N"/>
</dbReference>
<dbReference type="Pfam" id="PF03067">
    <property type="entry name" value="LPMO_10"/>
    <property type="match status" value="1"/>
</dbReference>
<dbReference type="GeneID" id="15613592"/>
<gene>
    <name evidence="3" type="ORF">CHREV_267</name>
</gene>
<proteinExistence type="predicted"/>
<dbReference type="Gene3D" id="2.70.50.50">
    <property type="entry name" value="chitin-binding protein cbp21"/>
    <property type="match status" value="1"/>
</dbReference>
<accession>A0ABM9QKV9</accession>
<name>A0ABM9QKV9_9POXV</name>